<comment type="caution">
    <text evidence="1">The sequence shown here is derived from an EMBL/GenBank/DDBJ whole genome shotgun (WGS) entry which is preliminary data.</text>
</comment>
<accession>A0A364K0H4</accession>
<proteinExistence type="predicted"/>
<dbReference type="Proteomes" id="UP000251213">
    <property type="component" value="Unassembled WGS sequence"/>
</dbReference>
<evidence type="ECO:0000313" key="2">
    <source>
        <dbReference type="Proteomes" id="UP000251213"/>
    </source>
</evidence>
<dbReference type="OrthoDB" id="2991347at2"/>
<dbReference type="EMBL" id="QJKK01000023">
    <property type="protein sequence ID" value="RAL20845.1"/>
    <property type="molecule type" value="Genomic_DNA"/>
</dbReference>
<name>A0A364K0H4_9BACL</name>
<gene>
    <name evidence="1" type="ORF">DL897_17580</name>
</gene>
<reference evidence="1 2" key="2">
    <citation type="submission" date="2018-06" db="EMBL/GenBank/DDBJ databases">
        <authorList>
            <person name="Zhirakovskaya E."/>
        </authorList>
    </citation>
    <scope>NUCLEOTIDE SEQUENCE [LARGE SCALE GENOMIC DNA]</scope>
    <source>
        <strain evidence="1 2">FBKL4.011</strain>
    </source>
</reference>
<evidence type="ECO:0000313" key="1">
    <source>
        <dbReference type="EMBL" id="RAL20845.1"/>
    </source>
</evidence>
<protein>
    <submittedName>
        <fullName evidence="1">Uncharacterized protein</fullName>
    </submittedName>
</protein>
<dbReference type="AlphaFoldDB" id="A0A364K0H4"/>
<keyword evidence="2" id="KW-1185">Reference proteome</keyword>
<reference evidence="1 2" key="1">
    <citation type="submission" date="2018-06" db="EMBL/GenBank/DDBJ databases">
        <title>Thermoflavimicrobium daqus sp. nov., a thermophilic microbe isolated from Moutai-flavour Daqu.</title>
        <authorList>
            <person name="Wang X."/>
            <person name="Zhou H."/>
        </authorList>
    </citation>
    <scope>NUCLEOTIDE SEQUENCE [LARGE SCALE GENOMIC DNA]</scope>
    <source>
        <strain evidence="1 2">FBKL4.011</strain>
    </source>
</reference>
<sequence>MSSPQWIEELIKLHCSTDELKQMNSFLHTESWVAPASRQRDWFPTNEELPIRFHVGINMKV</sequence>
<organism evidence="1 2">
    <name type="scientific">Thermoflavimicrobium daqui</name>
    <dbReference type="NCBI Taxonomy" id="2137476"/>
    <lineage>
        <taxon>Bacteria</taxon>
        <taxon>Bacillati</taxon>
        <taxon>Bacillota</taxon>
        <taxon>Bacilli</taxon>
        <taxon>Bacillales</taxon>
        <taxon>Thermoactinomycetaceae</taxon>
        <taxon>Thermoflavimicrobium</taxon>
    </lineage>
</organism>
<dbReference type="RefSeq" id="WP_113660418.1">
    <property type="nucleotide sequence ID" value="NZ_KZ845685.1"/>
</dbReference>